<dbReference type="InterPro" id="IPR023393">
    <property type="entry name" value="START-like_dom_sf"/>
</dbReference>
<proteinExistence type="inferred from homology"/>
<gene>
    <name evidence="3" type="ORF">K8V81_05280</name>
</gene>
<feature type="domain" description="Activator of Hsp90 ATPase homologue 1/2-like C-terminal" evidence="2">
    <location>
        <begin position="43"/>
        <end position="136"/>
    </location>
</feature>
<name>A0A921SX20_9MICO</name>
<evidence type="ECO:0000313" key="4">
    <source>
        <dbReference type="Proteomes" id="UP000742460"/>
    </source>
</evidence>
<evidence type="ECO:0000259" key="2">
    <source>
        <dbReference type="Pfam" id="PF08327"/>
    </source>
</evidence>
<comment type="similarity">
    <text evidence="1">Belongs to the AHA1 family.</text>
</comment>
<sequence length="220" mass="23956">MTVTESPSAVDAVRRALEIHEHTSSDGHRQVRATLTLTTHVDCAPAQLWPLLTAPAELPRWFGTVTGELREGGSFEVPGGARGRVLEIESPHRLSLAWDRGTGEDPLLIQLDPEDDGTTQLRLRHTALVDAEEFERTGPGALALDWEVALLALAAHTDGWRSSCLAAVPVPTPRWRRSNEAAAFLRAWSVRWAAEAIAAGVDEATARRGEAETTRMHLAP</sequence>
<dbReference type="Pfam" id="PF08327">
    <property type="entry name" value="AHSA1"/>
    <property type="match status" value="1"/>
</dbReference>
<reference evidence="3" key="2">
    <citation type="submission" date="2021-09" db="EMBL/GenBank/DDBJ databases">
        <authorList>
            <person name="Gilroy R."/>
        </authorList>
    </citation>
    <scope>NUCLEOTIDE SEQUENCE</scope>
    <source>
        <strain evidence="3">ChiGjej5B5-22894</strain>
    </source>
</reference>
<dbReference type="Gene3D" id="3.30.530.20">
    <property type="match status" value="1"/>
</dbReference>
<accession>A0A921SX20</accession>
<evidence type="ECO:0000256" key="1">
    <source>
        <dbReference type="ARBA" id="ARBA00006817"/>
    </source>
</evidence>
<evidence type="ECO:0000313" key="3">
    <source>
        <dbReference type="EMBL" id="HJG91119.1"/>
    </source>
</evidence>
<dbReference type="Proteomes" id="UP000742460">
    <property type="component" value="Unassembled WGS sequence"/>
</dbReference>
<dbReference type="AlphaFoldDB" id="A0A921SX20"/>
<organism evidence="3 4">
    <name type="scientific">Brachybacterium massiliense</name>
    <dbReference type="NCBI Taxonomy" id="1755098"/>
    <lineage>
        <taxon>Bacteria</taxon>
        <taxon>Bacillati</taxon>
        <taxon>Actinomycetota</taxon>
        <taxon>Actinomycetes</taxon>
        <taxon>Micrococcales</taxon>
        <taxon>Dermabacteraceae</taxon>
        <taxon>Brachybacterium</taxon>
    </lineage>
</organism>
<protein>
    <submittedName>
        <fullName evidence="3">SRPBCC domain-containing protein</fullName>
    </submittedName>
</protein>
<comment type="caution">
    <text evidence="3">The sequence shown here is derived from an EMBL/GenBank/DDBJ whole genome shotgun (WGS) entry which is preliminary data.</text>
</comment>
<dbReference type="InterPro" id="IPR013538">
    <property type="entry name" value="ASHA1/2-like_C"/>
</dbReference>
<reference evidence="3" key="1">
    <citation type="journal article" date="2021" name="PeerJ">
        <title>Extensive microbial diversity within the chicken gut microbiome revealed by metagenomics and culture.</title>
        <authorList>
            <person name="Gilroy R."/>
            <person name="Ravi A."/>
            <person name="Getino M."/>
            <person name="Pursley I."/>
            <person name="Horton D.L."/>
            <person name="Alikhan N.F."/>
            <person name="Baker D."/>
            <person name="Gharbi K."/>
            <person name="Hall N."/>
            <person name="Watson M."/>
            <person name="Adriaenssens E.M."/>
            <person name="Foster-Nyarko E."/>
            <person name="Jarju S."/>
            <person name="Secka A."/>
            <person name="Antonio M."/>
            <person name="Oren A."/>
            <person name="Chaudhuri R.R."/>
            <person name="La Ragione R."/>
            <person name="Hildebrand F."/>
            <person name="Pallen M.J."/>
        </authorList>
    </citation>
    <scope>NUCLEOTIDE SEQUENCE</scope>
    <source>
        <strain evidence="3">ChiGjej5B5-22894</strain>
    </source>
</reference>
<dbReference type="SUPFAM" id="SSF55961">
    <property type="entry name" value="Bet v1-like"/>
    <property type="match status" value="1"/>
</dbReference>
<dbReference type="EMBL" id="DYUE01000131">
    <property type="protein sequence ID" value="HJG91119.1"/>
    <property type="molecule type" value="Genomic_DNA"/>
</dbReference>